<evidence type="ECO:0000313" key="2">
    <source>
        <dbReference type="EMBL" id="KZZ94257.1"/>
    </source>
</evidence>
<accession>A0A168ARS8</accession>
<protein>
    <recommendedName>
        <fullName evidence="4">Phospholipase A2</fullName>
    </recommendedName>
</protein>
<feature type="signal peptide" evidence="1">
    <location>
        <begin position="1"/>
        <end position="15"/>
    </location>
</feature>
<feature type="chain" id="PRO_5012407467" description="Phospholipase A2" evidence="1">
    <location>
        <begin position="16"/>
        <end position="240"/>
    </location>
</feature>
<dbReference type="Proteomes" id="UP000078544">
    <property type="component" value="Unassembled WGS sequence"/>
</dbReference>
<keyword evidence="3" id="KW-1185">Reference proteome</keyword>
<name>A0A168ARS8_9HYPO</name>
<evidence type="ECO:0000256" key="1">
    <source>
        <dbReference type="SAM" id="SignalP"/>
    </source>
</evidence>
<gene>
    <name evidence="2" type="ORF">AAL_05224</name>
</gene>
<evidence type="ECO:0000313" key="3">
    <source>
        <dbReference type="Proteomes" id="UP000078544"/>
    </source>
</evidence>
<keyword evidence="1" id="KW-0732">Signal</keyword>
<organism evidence="2 3">
    <name type="scientific">Moelleriella libera RCEF 2490</name>
    <dbReference type="NCBI Taxonomy" id="1081109"/>
    <lineage>
        <taxon>Eukaryota</taxon>
        <taxon>Fungi</taxon>
        <taxon>Dikarya</taxon>
        <taxon>Ascomycota</taxon>
        <taxon>Pezizomycotina</taxon>
        <taxon>Sordariomycetes</taxon>
        <taxon>Hypocreomycetidae</taxon>
        <taxon>Hypocreales</taxon>
        <taxon>Clavicipitaceae</taxon>
        <taxon>Moelleriella</taxon>
    </lineage>
</organism>
<dbReference type="AlphaFoldDB" id="A0A168ARS8"/>
<dbReference type="PROSITE" id="PS51257">
    <property type="entry name" value="PROKAR_LIPOPROTEIN"/>
    <property type="match status" value="1"/>
</dbReference>
<evidence type="ECO:0008006" key="4">
    <source>
        <dbReference type="Google" id="ProtNLM"/>
    </source>
</evidence>
<proteinExistence type="predicted"/>
<dbReference type="OrthoDB" id="4933364at2759"/>
<dbReference type="EMBL" id="AZGY01000011">
    <property type="protein sequence ID" value="KZZ94257.1"/>
    <property type="molecule type" value="Genomic_DNA"/>
</dbReference>
<comment type="caution">
    <text evidence="2">The sequence shown here is derived from an EMBL/GenBank/DDBJ whole genome shotgun (WGS) entry which is preliminary data.</text>
</comment>
<reference evidence="2 3" key="1">
    <citation type="journal article" date="2016" name="Genome Biol. Evol.">
        <title>Divergent and convergent evolution of fungal pathogenicity.</title>
        <authorList>
            <person name="Shang Y."/>
            <person name="Xiao G."/>
            <person name="Zheng P."/>
            <person name="Cen K."/>
            <person name="Zhan S."/>
            <person name="Wang C."/>
        </authorList>
    </citation>
    <scope>NUCLEOTIDE SEQUENCE [LARGE SCALE GENOMIC DNA]</scope>
    <source>
        <strain evidence="2 3">RCEF 2490</strain>
    </source>
</reference>
<sequence length="240" mass="25137">MKAAILFAFASTAAAAAVGCPARSSSSSTVQTTKAIATAAATATATATTTTTPEKPAAGQPKKQLLPFLPPGQFADACGSSQYTDADCGTEKYCKAFDSLQNRTDGKFGSSKACFEAHVQPWKEPGQYAEACGTGAMYTDDTCGTDKYCRAFDSLQSRTDGKFGSSKACFEAHAPNPKPRLPWKEPGQFADACGTGAPYTDDACGTDKYCNAFDSIKNRTDGKFGSSKACFEAHDPKPKA</sequence>